<evidence type="ECO:0000256" key="2">
    <source>
        <dbReference type="ARBA" id="ARBA00009045"/>
    </source>
</evidence>
<accession>A0ABP9HB05</accession>
<proteinExistence type="inferred from homology"/>
<dbReference type="PANTHER" id="PTHR43731">
    <property type="entry name" value="RHOMBOID PROTEASE"/>
    <property type="match status" value="1"/>
</dbReference>
<protein>
    <recommendedName>
        <fullName evidence="8">Peptidase S54 rhomboid domain-containing protein</fullName>
    </recommendedName>
</protein>
<feature type="transmembrane region" description="Helical" evidence="7">
    <location>
        <begin position="72"/>
        <end position="95"/>
    </location>
</feature>
<keyword evidence="6 7" id="KW-0472">Membrane</keyword>
<dbReference type="SUPFAM" id="SSF144091">
    <property type="entry name" value="Rhomboid-like"/>
    <property type="match status" value="1"/>
</dbReference>
<reference evidence="10" key="1">
    <citation type="journal article" date="2019" name="Int. J. Syst. Evol. Microbiol.">
        <title>The Global Catalogue of Microorganisms (GCM) 10K type strain sequencing project: providing services to taxonomists for standard genome sequencing and annotation.</title>
        <authorList>
            <consortium name="The Broad Institute Genomics Platform"/>
            <consortium name="The Broad Institute Genome Sequencing Center for Infectious Disease"/>
            <person name="Wu L."/>
            <person name="Ma J."/>
        </authorList>
    </citation>
    <scope>NUCLEOTIDE SEQUENCE [LARGE SCALE GENOMIC DNA]</scope>
    <source>
        <strain evidence="10">JCM 18126</strain>
    </source>
</reference>
<sequence length="285" mass="29834">MSSPTPVPVCPRHPQRESYVRCQRCERPACPECQRPAAVGVQCVDCVAAQHRGTRAARTVLGGAVAQGGPKVTIGVIAACVVMFAAQFVLPAALYDRLMLVNFPSFHPYAFAAGNWWQPLTSAFLHAPTPIHLLFNMYALWLTGPFLEQVLGRARFAALYVLSALGGAAGALLLPGTAGTAVVGASGAVFGLFAATFVVTRRLGRQAGQVAVLIALNLAFGFFLSNVSWQGHVGGLLAGGVVAAVLAHAPRERRSLVQWSGVGVVAVVLLGLLVLAAARMQTPGF</sequence>
<evidence type="ECO:0000313" key="9">
    <source>
        <dbReference type="EMBL" id="GAA4965840.1"/>
    </source>
</evidence>
<comment type="subcellular location">
    <subcellularLocation>
        <location evidence="1">Membrane</location>
        <topology evidence="1">Multi-pass membrane protein</topology>
    </subcellularLocation>
</comment>
<dbReference type="PANTHER" id="PTHR43731:SF14">
    <property type="entry name" value="PRESENILIN-ASSOCIATED RHOMBOID-LIKE PROTEIN, MITOCHONDRIAL"/>
    <property type="match status" value="1"/>
</dbReference>
<gene>
    <name evidence="9" type="ORF">GCM10023225_06220</name>
</gene>
<keyword evidence="4" id="KW-0378">Hydrolase</keyword>
<organism evidence="9 10">
    <name type="scientific">Kineococcus glutinatus</name>
    <dbReference type="NCBI Taxonomy" id="1070872"/>
    <lineage>
        <taxon>Bacteria</taxon>
        <taxon>Bacillati</taxon>
        <taxon>Actinomycetota</taxon>
        <taxon>Actinomycetes</taxon>
        <taxon>Kineosporiales</taxon>
        <taxon>Kineosporiaceae</taxon>
        <taxon>Kineococcus</taxon>
    </lineage>
</organism>
<dbReference type="EMBL" id="BAABIL010000064">
    <property type="protein sequence ID" value="GAA4965840.1"/>
    <property type="molecule type" value="Genomic_DNA"/>
</dbReference>
<evidence type="ECO:0000256" key="1">
    <source>
        <dbReference type="ARBA" id="ARBA00004141"/>
    </source>
</evidence>
<evidence type="ECO:0000313" key="10">
    <source>
        <dbReference type="Proteomes" id="UP001501195"/>
    </source>
</evidence>
<feature type="transmembrane region" description="Helical" evidence="7">
    <location>
        <begin position="231"/>
        <end position="249"/>
    </location>
</feature>
<dbReference type="InterPro" id="IPR022764">
    <property type="entry name" value="Peptidase_S54_rhomboid_dom"/>
</dbReference>
<keyword evidence="10" id="KW-1185">Reference proteome</keyword>
<dbReference type="Gene3D" id="1.20.1540.10">
    <property type="entry name" value="Rhomboid-like"/>
    <property type="match status" value="1"/>
</dbReference>
<dbReference type="Pfam" id="PF01694">
    <property type="entry name" value="Rhomboid"/>
    <property type="match status" value="1"/>
</dbReference>
<comment type="similarity">
    <text evidence="2">Belongs to the peptidase S54 family.</text>
</comment>
<evidence type="ECO:0000256" key="4">
    <source>
        <dbReference type="ARBA" id="ARBA00022801"/>
    </source>
</evidence>
<feature type="domain" description="Peptidase S54 rhomboid" evidence="8">
    <location>
        <begin position="114"/>
        <end position="247"/>
    </location>
</feature>
<keyword evidence="3 7" id="KW-0812">Transmembrane</keyword>
<keyword evidence="5 7" id="KW-1133">Transmembrane helix</keyword>
<name>A0ABP9HB05_9ACTN</name>
<feature type="transmembrane region" description="Helical" evidence="7">
    <location>
        <begin position="180"/>
        <end position="200"/>
    </location>
</feature>
<evidence type="ECO:0000256" key="3">
    <source>
        <dbReference type="ARBA" id="ARBA00022692"/>
    </source>
</evidence>
<evidence type="ECO:0000256" key="7">
    <source>
        <dbReference type="SAM" id="Phobius"/>
    </source>
</evidence>
<evidence type="ECO:0000256" key="5">
    <source>
        <dbReference type="ARBA" id="ARBA00022989"/>
    </source>
</evidence>
<dbReference type="RefSeq" id="WP_345710868.1">
    <property type="nucleotide sequence ID" value="NZ_BAABIL010000064.1"/>
</dbReference>
<dbReference type="InterPro" id="IPR050925">
    <property type="entry name" value="Rhomboid_protease_S54"/>
</dbReference>
<evidence type="ECO:0000259" key="8">
    <source>
        <dbReference type="Pfam" id="PF01694"/>
    </source>
</evidence>
<dbReference type="InterPro" id="IPR035952">
    <property type="entry name" value="Rhomboid-like_sf"/>
</dbReference>
<comment type="caution">
    <text evidence="9">The sequence shown here is derived from an EMBL/GenBank/DDBJ whole genome shotgun (WGS) entry which is preliminary data.</text>
</comment>
<feature type="transmembrane region" description="Helical" evidence="7">
    <location>
        <begin position="207"/>
        <end position="225"/>
    </location>
</feature>
<evidence type="ECO:0000256" key="6">
    <source>
        <dbReference type="ARBA" id="ARBA00023136"/>
    </source>
</evidence>
<feature type="transmembrane region" description="Helical" evidence="7">
    <location>
        <begin position="256"/>
        <end position="278"/>
    </location>
</feature>
<feature type="transmembrane region" description="Helical" evidence="7">
    <location>
        <begin position="156"/>
        <end position="174"/>
    </location>
</feature>
<dbReference type="Proteomes" id="UP001501195">
    <property type="component" value="Unassembled WGS sequence"/>
</dbReference>